<evidence type="ECO:0000256" key="2">
    <source>
        <dbReference type="ARBA" id="ARBA00022759"/>
    </source>
</evidence>
<dbReference type="HOGENOM" id="CLU_046484_5_3_2"/>
<dbReference type="GO" id="GO:0004519">
    <property type="term" value="F:endonuclease activity"/>
    <property type="evidence" value="ECO:0007669"/>
    <property type="project" value="UniProtKB-KW"/>
</dbReference>
<dbReference type="Pfam" id="PF00565">
    <property type="entry name" value="SNase"/>
    <property type="match status" value="1"/>
</dbReference>
<dbReference type="GeneID" id="10773486"/>
<reference evidence="5" key="1">
    <citation type="submission" date="2011-05" db="EMBL/GenBank/DDBJ databases">
        <title>Complete sequence of chromosome of Methanothermococcus okinawensis IH1.</title>
        <authorList>
            <consortium name="US DOE Joint Genome Institute"/>
            <person name="Lucas S."/>
            <person name="Han J."/>
            <person name="Lapidus A."/>
            <person name="Cheng J.-F."/>
            <person name="Goodwin L."/>
            <person name="Pitluck S."/>
            <person name="Peters L."/>
            <person name="Mikhailova N."/>
            <person name="Held B."/>
            <person name="Han C."/>
            <person name="Tapia R."/>
            <person name="Land M."/>
            <person name="Hauser L."/>
            <person name="Kyrpides N."/>
            <person name="Ivanova N."/>
            <person name="Pagani I."/>
            <person name="Sieprawska-Lupa M."/>
            <person name="Takai K."/>
            <person name="Miyazaki J."/>
            <person name="Whitman W."/>
            <person name="Woyke T."/>
        </authorList>
    </citation>
    <scope>NUCLEOTIDE SEQUENCE</scope>
    <source>
        <strain evidence="5">IH1</strain>
    </source>
</reference>
<protein>
    <submittedName>
        <fullName evidence="5">Nuclease (SNase domain-containing protein)</fullName>
    </submittedName>
</protein>
<evidence type="ECO:0000313" key="6">
    <source>
        <dbReference type="Proteomes" id="UP000009296"/>
    </source>
</evidence>
<sequence>MSIFIIFSGCLDIFSDNNGNNNNYNGNSYEYQKFLNSHEHFTAKVIKITDGDTIWVMDKNGKKYKIRLLGVDTPEIYHKNSPEKFYINNHPISNITYLKVWGYKAKDYAERMLGNKTVIVVFDNEAPRKGYYGRYLAYIFIDGDDFNEELLKNGYARVYVSNFELKTKYLKEERYAKEHKIGLWNVSNN</sequence>
<evidence type="ECO:0000256" key="3">
    <source>
        <dbReference type="ARBA" id="ARBA00022801"/>
    </source>
</evidence>
<gene>
    <name evidence="5" type="ordered locus">Metok_1330</name>
</gene>
<keyword evidence="1" id="KW-0540">Nuclease</keyword>
<evidence type="ECO:0000313" key="5">
    <source>
        <dbReference type="EMBL" id="AEH07296.1"/>
    </source>
</evidence>
<dbReference type="InterPro" id="IPR002071">
    <property type="entry name" value="Thermonucl_AS"/>
</dbReference>
<dbReference type="PROSITE" id="PS50830">
    <property type="entry name" value="TNASE_3"/>
    <property type="match status" value="1"/>
</dbReference>
<dbReference type="GO" id="GO:0016787">
    <property type="term" value="F:hydrolase activity"/>
    <property type="evidence" value="ECO:0007669"/>
    <property type="project" value="UniProtKB-KW"/>
</dbReference>
<dbReference type="RefSeq" id="WP_013867478.1">
    <property type="nucleotide sequence ID" value="NC_015636.1"/>
</dbReference>
<name>F8ALL6_METOI</name>
<keyword evidence="2" id="KW-0255">Endonuclease</keyword>
<dbReference type="SUPFAM" id="SSF50199">
    <property type="entry name" value="Staphylococcal nuclease"/>
    <property type="match status" value="1"/>
</dbReference>
<dbReference type="PANTHER" id="PTHR12302">
    <property type="entry name" value="EBNA2 BINDING PROTEIN P100"/>
    <property type="match status" value="1"/>
</dbReference>
<dbReference type="Proteomes" id="UP000009296">
    <property type="component" value="Chromosome"/>
</dbReference>
<dbReference type="KEGG" id="mok:Metok_1330"/>
<accession>F8ALL6</accession>
<evidence type="ECO:0000259" key="4">
    <source>
        <dbReference type="PROSITE" id="PS50830"/>
    </source>
</evidence>
<dbReference type="SMART" id="SM00318">
    <property type="entry name" value="SNc"/>
    <property type="match status" value="1"/>
</dbReference>
<keyword evidence="6" id="KW-1185">Reference proteome</keyword>
<organism evidence="5 6">
    <name type="scientific">Methanothermococcus okinawensis (strain DSM 14208 / JCM 11175 / IH1)</name>
    <dbReference type="NCBI Taxonomy" id="647113"/>
    <lineage>
        <taxon>Archaea</taxon>
        <taxon>Methanobacteriati</taxon>
        <taxon>Methanobacteriota</taxon>
        <taxon>Methanomada group</taxon>
        <taxon>Methanococci</taxon>
        <taxon>Methanococcales</taxon>
        <taxon>Methanococcaceae</taxon>
        <taxon>Methanothermococcus</taxon>
    </lineage>
</organism>
<dbReference type="PROSITE" id="PS01123">
    <property type="entry name" value="TNASE_1"/>
    <property type="match status" value="1"/>
</dbReference>
<evidence type="ECO:0000256" key="1">
    <source>
        <dbReference type="ARBA" id="ARBA00022722"/>
    </source>
</evidence>
<dbReference type="EMBL" id="CP002792">
    <property type="protein sequence ID" value="AEH07296.1"/>
    <property type="molecule type" value="Genomic_DNA"/>
</dbReference>
<dbReference type="STRING" id="647113.Metok_1330"/>
<dbReference type="eggNOG" id="arCOG03192">
    <property type="taxonomic scope" value="Archaea"/>
</dbReference>
<dbReference type="GO" id="GO:0003676">
    <property type="term" value="F:nucleic acid binding"/>
    <property type="evidence" value="ECO:0007669"/>
    <property type="project" value="InterPro"/>
</dbReference>
<dbReference type="InterPro" id="IPR016071">
    <property type="entry name" value="Staphylococal_nuclease_OB-fold"/>
</dbReference>
<keyword evidence="3" id="KW-0378">Hydrolase</keyword>
<feature type="domain" description="TNase-like" evidence="4">
    <location>
        <begin position="39"/>
        <end position="186"/>
    </location>
</feature>
<proteinExistence type="predicted"/>
<dbReference type="InterPro" id="IPR035437">
    <property type="entry name" value="SNase_OB-fold_sf"/>
</dbReference>
<dbReference type="Gene3D" id="2.40.50.90">
    <property type="match status" value="1"/>
</dbReference>
<dbReference type="AlphaFoldDB" id="F8ALL6"/>
<dbReference type="PANTHER" id="PTHR12302:SF3">
    <property type="entry name" value="SERINE_THREONINE-PROTEIN KINASE 31"/>
    <property type="match status" value="1"/>
</dbReference>